<evidence type="ECO:0000313" key="3">
    <source>
        <dbReference type="Proteomes" id="UP001144036"/>
    </source>
</evidence>
<protein>
    <submittedName>
        <fullName evidence="2">Dabb family protein</fullName>
    </submittedName>
</protein>
<dbReference type="Gene3D" id="3.30.70.100">
    <property type="match status" value="1"/>
</dbReference>
<evidence type="ECO:0000313" key="2">
    <source>
        <dbReference type="EMBL" id="MDA0637225.1"/>
    </source>
</evidence>
<dbReference type="PROSITE" id="PS51502">
    <property type="entry name" value="S_R_A_B_BARREL"/>
    <property type="match status" value="1"/>
</dbReference>
<proteinExistence type="predicted"/>
<keyword evidence="3" id="KW-1185">Reference proteome</keyword>
<feature type="domain" description="Stress-response A/B barrel" evidence="1">
    <location>
        <begin position="2"/>
        <end position="91"/>
    </location>
</feature>
<dbReference type="Pfam" id="PF07876">
    <property type="entry name" value="Dabb"/>
    <property type="match status" value="1"/>
</dbReference>
<comment type="caution">
    <text evidence="2">The sequence shown here is derived from an EMBL/GenBank/DDBJ whole genome shotgun (WGS) entry which is preliminary data.</text>
</comment>
<dbReference type="EMBL" id="JAPNNL010000144">
    <property type="protein sequence ID" value="MDA0637225.1"/>
    <property type="molecule type" value="Genomic_DNA"/>
</dbReference>
<dbReference type="InterPro" id="IPR013097">
    <property type="entry name" value="Dabb"/>
</dbReference>
<dbReference type="RefSeq" id="WP_270158131.1">
    <property type="nucleotide sequence ID" value="NZ_JAPNNL010000144.1"/>
</dbReference>
<dbReference type="SUPFAM" id="SSF54909">
    <property type="entry name" value="Dimeric alpha+beta barrel"/>
    <property type="match status" value="1"/>
</dbReference>
<reference evidence="2" key="1">
    <citation type="submission" date="2022-11" db="EMBL/GenBank/DDBJ databases">
        <title>Nonomuraea corallina sp. nov., a new species of the genus Nonomuraea isolated from sea side sediment in Thai sea.</title>
        <authorList>
            <person name="Ngamcharungchit C."/>
            <person name="Matsumoto A."/>
            <person name="Suriyachadkun C."/>
            <person name="Panbangred W."/>
            <person name="Inahashi Y."/>
            <person name="Intra B."/>
        </authorList>
    </citation>
    <scope>NUCLEOTIDE SEQUENCE</scope>
    <source>
        <strain evidence="2">MCN248</strain>
    </source>
</reference>
<dbReference type="SMART" id="SM00886">
    <property type="entry name" value="Dabb"/>
    <property type="match status" value="1"/>
</dbReference>
<organism evidence="2 3">
    <name type="scientific">Nonomuraea corallina</name>
    <dbReference type="NCBI Taxonomy" id="2989783"/>
    <lineage>
        <taxon>Bacteria</taxon>
        <taxon>Bacillati</taxon>
        <taxon>Actinomycetota</taxon>
        <taxon>Actinomycetes</taxon>
        <taxon>Streptosporangiales</taxon>
        <taxon>Streptosporangiaceae</taxon>
        <taxon>Nonomuraea</taxon>
    </lineage>
</organism>
<dbReference type="Proteomes" id="UP001144036">
    <property type="component" value="Unassembled WGS sequence"/>
</dbReference>
<name>A0ABT4SJD6_9ACTN</name>
<evidence type="ECO:0000259" key="1">
    <source>
        <dbReference type="PROSITE" id="PS51502"/>
    </source>
</evidence>
<accession>A0ABT4SJD6</accession>
<dbReference type="InterPro" id="IPR011008">
    <property type="entry name" value="Dimeric_a/b-barrel"/>
</dbReference>
<gene>
    <name evidence="2" type="ORF">OUY22_27805</name>
</gene>
<sequence>MIYHQIRMSIREDAPSAEVERALEMLRRLGRELDVVEFWAVGHELGQDFDYGAMYALKDLAAYRAYLYAPLHREIDEIGLPLVDDMISMVRPKRCPSSTGT</sequence>